<feature type="region of interest" description="Disordered" evidence="1">
    <location>
        <begin position="21"/>
        <end position="50"/>
    </location>
</feature>
<evidence type="ECO:0000256" key="1">
    <source>
        <dbReference type="SAM" id="MobiDB-lite"/>
    </source>
</evidence>
<feature type="compositionally biased region" description="Basic residues" evidence="1">
    <location>
        <begin position="30"/>
        <end position="46"/>
    </location>
</feature>
<comment type="caution">
    <text evidence="2">The sequence shown here is derived from an EMBL/GenBank/DDBJ whole genome shotgun (WGS) entry which is preliminary data.</text>
</comment>
<protein>
    <submittedName>
        <fullName evidence="2">Uncharacterized protein</fullName>
    </submittedName>
</protein>
<gene>
    <name evidence="2" type="ORF">BSU04_28665</name>
</gene>
<reference evidence="3" key="1">
    <citation type="submission" date="2017-01" db="EMBL/GenBank/DDBJ databases">
        <title>Genome Analysis of Deinococcus marmoris KOPRI26562.</title>
        <authorList>
            <person name="Kim J.H."/>
            <person name="Oh H.-M."/>
        </authorList>
    </citation>
    <scope>NUCLEOTIDE SEQUENCE [LARGE SCALE GENOMIC DNA]</scope>
    <source>
        <strain evidence="3">PAMC 26633</strain>
    </source>
</reference>
<feature type="region of interest" description="Disordered" evidence="1">
    <location>
        <begin position="77"/>
        <end position="98"/>
    </location>
</feature>
<proteinExistence type="predicted"/>
<sequence length="135" mass="15302">MRWADHGGVFCRSRFQGRTDARAPRFSDRRGRRRWRRHDHQGRARWRPCDGGHVQGATVVRDPRSLPISAARCSRRLHAGSRGGRGAGSGTGERRPWDIADRDVEGDRGLRGWVYRRGADFVWRSGRARAGETGA</sequence>
<dbReference type="EMBL" id="MTHB01000191">
    <property type="protein sequence ID" value="OXC75110.1"/>
    <property type="molecule type" value="Genomic_DNA"/>
</dbReference>
<name>A0A226WWE7_CABSO</name>
<dbReference type="AlphaFoldDB" id="A0A226WWE7"/>
<dbReference type="Proteomes" id="UP000214720">
    <property type="component" value="Unassembled WGS sequence"/>
</dbReference>
<evidence type="ECO:0000313" key="3">
    <source>
        <dbReference type="Proteomes" id="UP000214720"/>
    </source>
</evidence>
<feature type="compositionally biased region" description="Gly residues" evidence="1">
    <location>
        <begin position="81"/>
        <end position="91"/>
    </location>
</feature>
<evidence type="ECO:0000313" key="2">
    <source>
        <dbReference type="EMBL" id="OXC75110.1"/>
    </source>
</evidence>
<organism evidence="2 3">
    <name type="scientific">Caballeronia sordidicola</name>
    <name type="common">Burkholderia sordidicola</name>
    <dbReference type="NCBI Taxonomy" id="196367"/>
    <lineage>
        <taxon>Bacteria</taxon>
        <taxon>Pseudomonadati</taxon>
        <taxon>Pseudomonadota</taxon>
        <taxon>Betaproteobacteria</taxon>
        <taxon>Burkholderiales</taxon>
        <taxon>Burkholderiaceae</taxon>
        <taxon>Caballeronia</taxon>
    </lineage>
</organism>
<accession>A0A226WWE7</accession>